<dbReference type="RefSeq" id="WP_154531662.1">
    <property type="nucleotide sequence ID" value="NZ_VULX01000015.1"/>
</dbReference>
<name>A0A7X2MZ63_9CLOT</name>
<dbReference type="AlphaFoldDB" id="A0A7X2MZ63"/>
<keyword evidence="1" id="KW-0812">Transmembrane</keyword>
<dbReference type="Pfam" id="PF00905">
    <property type="entry name" value="Transpeptidase"/>
    <property type="match status" value="1"/>
</dbReference>
<dbReference type="EMBL" id="VULX01000015">
    <property type="protein sequence ID" value="MSR91764.1"/>
    <property type="molecule type" value="Genomic_DNA"/>
</dbReference>
<feature type="domain" description="Penicillin binding protein A dimerisation" evidence="3">
    <location>
        <begin position="57"/>
        <end position="115"/>
    </location>
</feature>
<dbReference type="GO" id="GO:0005886">
    <property type="term" value="C:plasma membrane"/>
    <property type="evidence" value="ECO:0007669"/>
    <property type="project" value="TreeGrafter"/>
</dbReference>
<dbReference type="SUPFAM" id="SSF56601">
    <property type="entry name" value="beta-lactamase/transpeptidase-like"/>
    <property type="match status" value="1"/>
</dbReference>
<dbReference type="PANTHER" id="PTHR30627">
    <property type="entry name" value="PEPTIDOGLYCAN D,D-TRANSPEPTIDASE"/>
    <property type="match status" value="1"/>
</dbReference>
<keyword evidence="1" id="KW-0472">Membrane</keyword>
<comment type="caution">
    <text evidence="4">The sequence shown here is derived from an EMBL/GenBank/DDBJ whole genome shotgun (WGS) entry which is preliminary data.</text>
</comment>
<dbReference type="InterPro" id="IPR012338">
    <property type="entry name" value="Beta-lactam/transpept-like"/>
</dbReference>
<proteinExistence type="predicted"/>
<dbReference type="InterPro" id="IPR036138">
    <property type="entry name" value="PBP_dimer_sf"/>
</dbReference>
<evidence type="ECO:0000313" key="4">
    <source>
        <dbReference type="EMBL" id="MSR91764.1"/>
    </source>
</evidence>
<keyword evidence="5" id="KW-1185">Reference proteome</keyword>
<dbReference type="InterPro" id="IPR054120">
    <property type="entry name" value="PBPA_dimer"/>
</dbReference>
<dbReference type="SUPFAM" id="SSF56519">
    <property type="entry name" value="Penicillin binding protein dimerisation domain"/>
    <property type="match status" value="1"/>
</dbReference>
<dbReference type="GO" id="GO:0071555">
    <property type="term" value="P:cell wall organization"/>
    <property type="evidence" value="ECO:0007669"/>
    <property type="project" value="TreeGrafter"/>
</dbReference>
<feature type="transmembrane region" description="Helical" evidence="1">
    <location>
        <begin position="12"/>
        <end position="33"/>
    </location>
</feature>
<dbReference type="Pfam" id="PF21922">
    <property type="entry name" value="PBP_dimer_2"/>
    <property type="match status" value="1"/>
</dbReference>
<sequence length="490" mass="52972">MKKTELSVSIQRVMIVFVFLLIGLISYIAYFQVFKAPEIAEKPGNIRIAAKRNEVLRGTIYDRNGVALTKSEKVNATTQKRTYTEGKYYANILGYVDTKYGVSGLERTLDKTLIEYNSITLGKLLRSLNFKDAIKNRNQKEDKVGNSVFTTFDNKIQKAAYDALGDHDGAAVVLNPKTGEVLAMVSKPSYNPEDLEEVMKKANAGEIKGHPLMNKVVSGMYPPGSTFKLITLSSALENIPGVENRTFNDNGKIVFNSKQSLRNQHGTSYGKINLRTALEVSSNVVFGTLAGELGNEKLKATAEKYGFNNKVPAEGLAVETSEFPTLSKSEPGSIAQSGIGQSKDLATPMQMALVASTIANEGTMMQPTVISKVVNKDNDFVSKGSSKAIRSDVISKSVANTIKDYMTTLVDNRAKRDWGVFRGLNAAGKTGTADYVLPNGKDGTPHAWFVGFAPVDNPQYAIAVIVEAGGNGGEVAAPIAGQILRSALSK</sequence>
<dbReference type="InterPro" id="IPR050515">
    <property type="entry name" value="Beta-lactam/transpept"/>
</dbReference>
<dbReference type="InterPro" id="IPR001460">
    <property type="entry name" value="PCN-bd_Tpept"/>
</dbReference>
<dbReference type="GO" id="GO:0008658">
    <property type="term" value="F:penicillin binding"/>
    <property type="evidence" value="ECO:0007669"/>
    <property type="project" value="InterPro"/>
</dbReference>
<feature type="domain" description="Penicillin-binding protein transpeptidase" evidence="2">
    <location>
        <begin position="169"/>
        <end position="484"/>
    </location>
</feature>
<protein>
    <submittedName>
        <fullName evidence="4">Penicillin-binding protein 2</fullName>
    </submittedName>
</protein>
<dbReference type="GO" id="GO:0071972">
    <property type="term" value="F:peptidoglycan L,D-transpeptidase activity"/>
    <property type="evidence" value="ECO:0007669"/>
    <property type="project" value="TreeGrafter"/>
</dbReference>
<dbReference type="Proteomes" id="UP000460287">
    <property type="component" value="Unassembled WGS sequence"/>
</dbReference>
<evidence type="ECO:0000256" key="1">
    <source>
        <dbReference type="SAM" id="Phobius"/>
    </source>
</evidence>
<reference evidence="4 5" key="1">
    <citation type="submission" date="2019-08" db="EMBL/GenBank/DDBJ databases">
        <title>In-depth cultivation of the pig gut microbiome towards novel bacterial diversity and tailored functional studies.</title>
        <authorList>
            <person name="Wylensek D."/>
            <person name="Hitch T.C.A."/>
            <person name="Clavel T."/>
        </authorList>
    </citation>
    <scope>NUCLEOTIDE SEQUENCE [LARGE SCALE GENOMIC DNA]</scope>
    <source>
        <strain evidence="4 5">WCA-383-APC-5B</strain>
    </source>
</reference>
<evidence type="ECO:0000313" key="5">
    <source>
        <dbReference type="Proteomes" id="UP000460287"/>
    </source>
</evidence>
<dbReference type="Gene3D" id="3.90.1310.10">
    <property type="entry name" value="Penicillin-binding protein 2a (Domain 2)"/>
    <property type="match status" value="1"/>
</dbReference>
<evidence type="ECO:0000259" key="3">
    <source>
        <dbReference type="Pfam" id="PF21922"/>
    </source>
</evidence>
<evidence type="ECO:0000259" key="2">
    <source>
        <dbReference type="Pfam" id="PF00905"/>
    </source>
</evidence>
<accession>A0A7X2MZ63</accession>
<dbReference type="PANTHER" id="PTHR30627:SF24">
    <property type="entry name" value="PENICILLIN-BINDING PROTEIN 4B"/>
    <property type="match status" value="1"/>
</dbReference>
<dbReference type="Gene3D" id="3.40.710.10">
    <property type="entry name" value="DD-peptidase/beta-lactamase superfamily"/>
    <property type="match status" value="1"/>
</dbReference>
<gene>
    <name evidence="4" type="ORF">FYJ33_10210</name>
</gene>
<organism evidence="4 5">
    <name type="scientific">Inconstantimicrobium porci</name>
    <dbReference type="NCBI Taxonomy" id="2652291"/>
    <lineage>
        <taxon>Bacteria</taxon>
        <taxon>Bacillati</taxon>
        <taxon>Bacillota</taxon>
        <taxon>Clostridia</taxon>
        <taxon>Eubacteriales</taxon>
        <taxon>Clostridiaceae</taxon>
        <taxon>Inconstantimicrobium</taxon>
    </lineage>
</organism>
<keyword evidence="1" id="KW-1133">Transmembrane helix</keyword>